<feature type="transmembrane region" description="Helical" evidence="1">
    <location>
        <begin position="216"/>
        <end position="235"/>
    </location>
</feature>
<dbReference type="STRING" id="1391654.AKJ09_05184"/>
<feature type="domain" description="Cytochrome c assembly protein" evidence="2">
    <location>
        <begin position="77"/>
        <end position="260"/>
    </location>
</feature>
<dbReference type="InterPro" id="IPR052372">
    <property type="entry name" value="YpjD/HemX"/>
</dbReference>
<dbReference type="EMBL" id="CP012333">
    <property type="protein sequence ID" value="AKU98520.1"/>
    <property type="molecule type" value="Genomic_DNA"/>
</dbReference>
<evidence type="ECO:0000259" key="2">
    <source>
        <dbReference type="Pfam" id="PF01578"/>
    </source>
</evidence>
<keyword evidence="1" id="KW-0472">Membrane</keyword>
<name>A0A0K1PYB3_9BACT</name>
<organism evidence="3 4">
    <name type="scientific">Labilithrix luteola</name>
    <dbReference type="NCBI Taxonomy" id="1391654"/>
    <lineage>
        <taxon>Bacteria</taxon>
        <taxon>Pseudomonadati</taxon>
        <taxon>Myxococcota</taxon>
        <taxon>Polyangia</taxon>
        <taxon>Polyangiales</taxon>
        <taxon>Labilitrichaceae</taxon>
        <taxon>Labilithrix</taxon>
    </lineage>
</organism>
<feature type="transmembrane region" description="Helical" evidence="1">
    <location>
        <begin position="186"/>
        <end position="204"/>
    </location>
</feature>
<dbReference type="KEGG" id="llu:AKJ09_05184"/>
<sequence length="307" mass="32423">MTDETAANVLFVSTSAAYVAASVLFLRFLIRGKGDVGTWGPRLIGLAAALHAAHICVASIVAKVCPVEGIHFPMSVASMLMCVAYLVARRRLRIDVAGAFIAPLALTSLMASRFVGGGTEPGERIKSVILPFHVTLNLFGVALFGLAFSAASLYLVQEHLVKRKRIDGVSRRLPPLDALDRAEHRFLLAGFPLLTIGIITGTLWARRVEVGATSDVLRAVFGYVAWLVIAGVLLLRSAAGWRGRRAAYGTIAGFGLAVLVLVVYLVRKEPPNGITADAVETTSTSASALPVTPGALTSPLATRAVSP</sequence>
<feature type="transmembrane region" description="Helical" evidence="1">
    <location>
        <begin position="136"/>
        <end position="156"/>
    </location>
</feature>
<dbReference type="RefSeq" id="WP_146649466.1">
    <property type="nucleotide sequence ID" value="NZ_CP012333.1"/>
</dbReference>
<keyword evidence="1" id="KW-1133">Transmembrane helix</keyword>
<protein>
    <submittedName>
        <fullName evidence="3">Cytochrome c-type biogenesis protein CcsA/ResC</fullName>
    </submittedName>
</protein>
<accession>A0A0K1PYB3</accession>
<keyword evidence="1" id="KW-0812">Transmembrane</keyword>
<dbReference type="Proteomes" id="UP000064967">
    <property type="component" value="Chromosome"/>
</dbReference>
<gene>
    <name evidence="3" type="ORF">AKJ09_05184</name>
</gene>
<dbReference type="PANTHER" id="PTHR38034:SF1">
    <property type="entry name" value="INNER MEMBRANE PROTEIN YPJD"/>
    <property type="match status" value="1"/>
</dbReference>
<keyword evidence="4" id="KW-1185">Reference proteome</keyword>
<dbReference type="GO" id="GO:0017004">
    <property type="term" value="P:cytochrome complex assembly"/>
    <property type="evidence" value="ECO:0007669"/>
    <property type="project" value="InterPro"/>
</dbReference>
<feature type="transmembrane region" description="Helical" evidence="1">
    <location>
        <begin position="247"/>
        <end position="266"/>
    </location>
</feature>
<dbReference type="OrthoDB" id="9814290at2"/>
<feature type="transmembrane region" description="Helical" evidence="1">
    <location>
        <begin position="95"/>
        <end position="116"/>
    </location>
</feature>
<proteinExistence type="predicted"/>
<feature type="transmembrane region" description="Helical" evidence="1">
    <location>
        <begin position="42"/>
        <end position="64"/>
    </location>
</feature>
<feature type="transmembrane region" description="Helical" evidence="1">
    <location>
        <begin position="6"/>
        <end position="30"/>
    </location>
</feature>
<evidence type="ECO:0000313" key="4">
    <source>
        <dbReference type="Proteomes" id="UP000064967"/>
    </source>
</evidence>
<dbReference type="AlphaFoldDB" id="A0A0K1PYB3"/>
<feature type="transmembrane region" description="Helical" evidence="1">
    <location>
        <begin position="70"/>
        <end position="88"/>
    </location>
</feature>
<dbReference type="Pfam" id="PF01578">
    <property type="entry name" value="Cytochrom_C_asm"/>
    <property type="match status" value="1"/>
</dbReference>
<dbReference type="InterPro" id="IPR002541">
    <property type="entry name" value="Cyt_c_assembly"/>
</dbReference>
<evidence type="ECO:0000256" key="1">
    <source>
        <dbReference type="SAM" id="Phobius"/>
    </source>
</evidence>
<dbReference type="GO" id="GO:0020037">
    <property type="term" value="F:heme binding"/>
    <property type="evidence" value="ECO:0007669"/>
    <property type="project" value="InterPro"/>
</dbReference>
<evidence type="ECO:0000313" key="3">
    <source>
        <dbReference type="EMBL" id="AKU98520.1"/>
    </source>
</evidence>
<dbReference type="PANTHER" id="PTHR38034">
    <property type="entry name" value="INNER MEMBRANE PROTEIN YPJD"/>
    <property type="match status" value="1"/>
</dbReference>
<reference evidence="3 4" key="1">
    <citation type="submission" date="2015-08" db="EMBL/GenBank/DDBJ databases">
        <authorList>
            <person name="Babu N.S."/>
            <person name="Beckwith C.J."/>
            <person name="Beseler K.G."/>
            <person name="Brison A."/>
            <person name="Carone J.V."/>
            <person name="Caskin T.P."/>
            <person name="Diamond M."/>
            <person name="Durham M.E."/>
            <person name="Foxe J.M."/>
            <person name="Go M."/>
            <person name="Henderson B.A."/>
            <person name="Jones I.B."/>
            <person name="McGettigan J.A."/>
            <person name="Micheletti S.J."/>
            <person name="Nasrallah M.E."/>
            <person name="Ortiz D."/>
            <person name="Piller C.R."/>
            <person name="Privatt S.R."/>
            <person name="Schneider S.L."/>
            <person name="Sharp S."/>
            <person name="Smith T.C."/>
            <person name="Stanton J.D."/>
            <person name="Ullery H.E."/>
            <person name="Wilson R.J."/>
            <person name="Serrano M.G."/>
            <person name="Buck G."/>
            <person name="Lee V."/>
            <person name="Wang Y."/>
            <person name="Carvalho R."/>
            <person name="Voegtly L."/>
            <person name="Shi R."/>
            <person name="Duckworth R."/>
            <person name="Johnson A."/>
            <person name="Loviza R."/>
            <person name="Walstead R."/>
            <person name="Shah Z."/>
            <person name="Kiflezghi M."/>
            <person name="Wade K."/>
            <person name="Ball S.L."/>
            <person name="Bradley K.W."/>
            <person name="Asai D.J."/>
            <person name="Bowman C.A."/>
            <person name="Russell D.A."/>
            <person name="Pope W.H."/>
            <person name="Jacobs-Sera D."/>
            <person name="Hendrix R.W."/>
            <person name="Hatfull G.F."/>
        </authorList>
    </citation>
    <scope>NUCLEOTIDE SEQUENCE [LARGE SCALE GENOMIC DNA]</scope>
    <source>
        <strain evidence="3 4">DSM 27648</strain>
    </source>
</reference>